<gene>
    <name evidence="2" type="ORF">BST86_12775</name>
</gene>
<evidence type="ECO:0000313" key="2">
    <source>
        <dbReference type="EMBL" id="PRP68407.1"/>
    </source>
</evidence>
<evidence type="ECO:0000256" key="1">
    <source>
        <dbReference type="SAM" id="SignalP"/>
    </source>
</evidence>
<organism evidence="2 3">
    <name type="scientific">Nonlabens agnitus</name>
    <dbReference type="NCBI Taxonomy" id="870484"/>
    <lineage>
        <taxon>Bacteria</taxon>
        <taxon>Pseudomonadati</taxon>
        <taxon>Bacteroidota</taxon>
        <taxon>Flavobacteriia</taxon>
        <taxon>Flavobacteriales</taxon>
        <taxon>Flavobacteriaceae</taxon>
        <taxon>Nonlabens</taxon>
    </lineage>
</organism>
<dbReference type="PROSITE" id="PS51257">
    <property type="entry name" value="PROKAR_LIPOPROTEIN"/>
    <property type="match status" value="1"/>
</dbReference>
<feature type="signal peptide" evidence="1">
    <location>
        <begin position="1"/>
        <end position="23"/>
    </location>
</feature>
<evidence type="ECO:0008006" key="4">
    <source>
        <dbReference type="Google" id="ProtNLM"/>
    </source>
</evidence>
<comment type="caution">
    <text evidence="2">The sequence shown here is derived from an EMBL/GenBank/DDBJ whole genome shotgun (WGS) entry which is preliminary data.</text>
</comment>
<accession>A0A2S9WY62</accession>
<keyword evidence="1" id="KW-0732">Signal</keyword>
<feature type="chain" id="PRO_5015467661" description="PLAT domain-containing protein" evidence="1">
    <location>
        <begin position="24"/>
        <end position="140"/>
    </location>
</feature>
<dbReference type="AlphaFoldDB" id="A0A2S9WY62"/>
<protein>
    <recommendedName>
        <fullName evidence="4">PLAT domain-containing protein</fullName>
    </recommendedName>
</protein>
<evidence type="ECO:0000313" key="3">
    <source>
        <dbReference type="Proteomes" id="UP000239532"/>
    </source>
</evidence>
<dbReference type="EMBL" id="MQUC01000003">
    <property type="protein sequence ID" value="PRP68407.1"/>
    <property type="molecule type" value="Genomic_DNA"/>
</dbReference>
<keyword evidence="3" id="KW-1185">Reference proteome</keyword>
<reference evidence="2 3" key="1">
    <citation type="submission" date="2016-11" db="EMBL/GenBank/DDBJ databases">
        <title>Trade-off between light-utilization and light-protection in marine flavobacteria.</title>
        <authorList>
            <person name="Kumagai Y."/>
        </authorList>
    </citation>
    <scope>NUCLEOTIDE SEQUENCE [LARGE SCALE GENOMIC DNA]</scope>
    <source>
        <strain evidence="2 3">JCM 17109</strain>
    </source>
</reference>
<name>A0A2S9WY62_9FLAO</name>
<sequence>MSTKILTILLFAMFLLFSCSDTDDDIIIIDSGGSSEYFLNNQTNKRIIAIFQKSESLGLGIDTTDILEINTSKEVFQDFMIGVNPMPTDSFNEIKFFEADDLDNPILILSPIQNQDWTLKSQDLNDSGYGLSTFEFTITN</sequence>
<proteinExistence type="predicted"/>
<dbReference type="Proteomes" id="UP000239532">
    <property type="component" value="Unassembled WGS sequence"/>
</dbReference>